<sequence>MQDLYDSLFQRPRPEDVARLILDQHAACLPERVVHNLAVAAQRSLKNPNYHYYSSMSATFHEPKGFANKADLFEVLFPELEPFPRQDESKAPVVGAYLTSAGRVISKEFGKNSFLHDRLDKFQRKAAGLDISKKQYNKRFRFLRRMEAKLERLMRNKELADLVYKGHSGLTTDLLFETFAQDEATACFIAYYVSRCNLRSEFVARPQTRAYDRIAAALFEACTASETANWFAIGHVYPKPAVLARVTDTQKGVLLSRWYQVLETCAGYLKQVWERSSINRRTMIVRRGNDSSTWNLLASAWSRARSHWIALNYAMGTEDILDEMCFGKVLRLMAADLVWYHSAVGNELEGDTPVWASLPLPWEVFEGKARCTRTMVERVCREHDIDPVRKGWVAPRPAHEPVSFTFTPELVHGVAVGHPGLANILKRIGAFSGKHLKNLDLIGLDS</sequence>
<dbReference type="AlphaFoldDB" id="A0A8A4TI83"/>
<dbReference type="RefSeq" id="WP_237379269.1">
    <property type="nucleotide sequence ID" value="NZ_CP071793.1"/>
</dbReference>
<proteinExistence type="predicted"/>
<dbReference type="KEGG" id="scor:J3U87_28975"/>
<organism evidence="1 2">
    <name type="scientific">Sulfidibacter corallicola</name>
    <dbReference type="NCBI Taxonomy" id="2818388"/>
    <lineage>
        <taxon>Bacteria</taxon>
        <taxon>Pseudomonadati</taxon>
        <taxon>Acidobacteriota</taxon>
        <taxon>Holophagae</taxon>
        <taxon>Acanthopleuribacterales</taxon>
        <taxon>Acanthopleuribacteraceae</taxon>
        <taxon>Sulfidibacter</taxon>
    </lineage>
</organism>
<keyword evidence="2" id="KW-1185">Reference proteome</keyword>
<evidence type="ECO:0000313" key="2">
    <source>
        <dbReference type="Proteomes" id="UP000663929"/>
    </source>
</evidence>
<name>A0A8A4TI83_SULCO</name>
<reference evidence="1" key="1">
    <citation type="submission" date="2021-03" db="EMBL/GenBank/DDBJ databases">
        <title>Acanthopleuribacteraceae sp. M133.</title>
        <authorList>
            <person name="Wang G."/>
        </authorList>
    </citation>
    <scope>NUCLEOTIDE SEQUENCE</scope>
    <source>
        <strain evidence="1">M133</strain>
    </source>
</reference>
<dbReference type="Proteomes" id="UP000663929">
    <property type="component" value="Chromosome"/>
</dbReference>
<accession>A0A8A4TI83</accession>
<gene>
    <name evidence="1" type="ORF">J3U87_28975</name>
</gene>
<evidence type="ECO:0000313" key="1">
    <source>
        <dbReference type="EMBL" id="QTD49636.1"/>
    </source>
</evidence>
<protein>
    <submittedName>
        <fullName evidence="1">Uncharacterized protein</fullName>
    </submittedName>
</protein>
<dbReference type="EMBL" id="CP071793">
    <property type="protein sequence ID" value="QTD49636.1"/>
    <property type="molecule type" value="Genomic_DNA"/>
</dbReference>